<dbReference type="EMBL" id="SSMD01000002">
    <property type="protein sequence ID" value="THD76102.1"/>
    <property type="molecule type" value="Genomic_DNA"/>
</dbReference>
<dbReference type="InterPro" id="IPR051206">
    <property type="entry name" value="NAMLAA_amidase_2"/>
</dbReference>
<dbReference type="Gene3D" id="3.40.80.10">
    <property type="entry name" value="Peptidoglycan recognition protein-like"/>
    <property type="match status" value="1"/>
</dbReference>
<evidence type="ECO:0000313" key="7">
    <source>
        <dbReference type="Proteomes" id="UP000306113"/>
    </source>
</evidence>
<dbReference type="Pfam" id="PF01510">
    <property type="entry name" value="Amidase_2"/>
    <property type="match status" value="1"/>
</dbReference>
<dbReference type="SMART" id="SM00644">
    <property type="entry name" value="Ami_2"/>
    <property type="match status" value="1"/>
</dbReference>
<dbReference type="PANTHER" id="PTHR30417">
    <property type="entry name" value="N-ACETYLMURAMOYL-L-ALANINE AMIDASE AMID"/>
    <property type="match status" value="1"/>
</dbReference>
<feature type="domain" description="N-acetylmuramoyl-L-alanine amidase" evidence="5">
    <location>
        <begin position="1"/>
        <end position="120"/>
    </location>
</feature>
<keyword evidence="4" id="KW-0961">Cell wall biogenesis/degradation</keyword>
<sequence length="218" mass="24357">MVVLHYTAMASAADAIERLCDPEAEVSAHYVIGQDGTIWQLVPEEKRAWHAGAGNWGCVSDVNSHSIGIELCNLGDHPFAEPQMAALEALLEDILARWSIPPERVIGHSDMAPERKCDPGTRFDWHRLALRGLSVWPKVERQDHLEPMDWDASKVIHVGRALRSFGYVMPDNEMAPLHVYNAFCARFGCAGPENRAYAMAMAEDLARRFPVDRPQDNA</sequence>
<organism evidence="6 7">
    <name type="scientific">Thalassobius vesicularis</name>
    <dbReference type="NCBI Taxonomy" id="1294297"/>
    <lineage>
        <taxon>Bacteria</taxon>
        <taxon>Pseudomonadati</taxon>
        <taxon>Pseudomonadota</taxon>
        <taxon>Alphaproteobacteria</taxon>
        <taxon>Rhodobacterales</taxon>
        <taxon>Roseobacteraceae</taxon>
        <taxon>Thalassovita</taxon>
    </lineage>
</organism>
<dbReference type="GO" id="GO:0008745">
    <property type="term" value="F:N-acetylmuramoyl-L-alanine amidase activity"/>
    <property type="evidence" value="ECO:0007669"/>
    <property type="project" value="UniProtKB-EC"/>
</dbReference>
<dbReference type="InterPro" id="IPR036505">
    <property type="entry name" value="Amidase/PGRP_sf"/>
</dbReference>
<evidence type="ECO:0000313" key="6">
    <source>
        <dbReference type="EMBL" id="THD76102.1"/>
    </source>
</evidence>
<comment type="catalytic activity">
    <reaction evidence="1">
        <text>Hydrolyzes the link between N-acetylmuramoyl residues and L-amino acid residues in certain cell-wall glycopeptides.</text>
        <dbReference type="EC" id="3.5.1.28"/>
    </reaction>
</comment>
<reference evidence="6 7" key="1">
    <citation type="submission" date="2019-04" db="EMBL/GenBank/DDBJ databases">
        <title>Draft genome sequence of Youngimonas vesicularis.</title>
        <authorList>
            <person name="Hameed A."/>
        </authorList>
    </citation>
    <scope>NUCLEOTIDE SEQUENCE [LARGE SCALE GENOMIC DNA]</scope>
    <source>
        <strain evidence="6 7">CC-AMW-E</strain>
    </source>
</reference>
<dbReference type="AlphaFoldDB" id="A0A4S3MDS0"/>
<proteinExistence type="predicted"/>
<keyword evidence="3" id="KW-0378">Hydrolase</keyword>
<evidence type="ECO:0000256" key="3">
    <source>
        <dbReference type="ARBA" id="ARBA00022801"/>
    </source>
</evidence>
<dbReference type="RefSeq" id="WP_136338460.1">
    <property type="nucleotide sequence ID" value="NZ_SSMD01000002.1"/>
</dbReference>
<dbReference type="GO" id="GO:0009254">
    <property type="term" value="P:peptidoglycan turnover"/>
    <property type="evidence" value="ECO:0007669"/>
    <property type="project" value="TreeGrafter"/>
</dbReference>
<dbReference type="GO" id="GO:0009253">
    <property type="term" value="P:peptidoglycan catabolic process"/>
    <property type="evidence" value="ECO:0007669"/>
    <property type="project" value="InterPro"/>
</dbReference>
<dbReference type="GO" id="GO:0071555">
    <property type="term" value="P:cell wall organization"/>
    <property type="evidence" value="ECO:0007669"/>
    <property type="project" value="UniProtKB-KW"/>
</dbReference>
<evidence type="ECO:0000256" key="2">
    <source>
        <dbReference type="ARBA" id="ARBA00011901"/>
    </source>
</evidence>
<evidence type="ECO:0000259" key="5">
    <source>
        <dbReference type="SMART" id="SM00644"/>
    </source>
</evidence>
<comment type="caution">
    <text evidence="6">The sequence shown here is derived from an EMBL/GenBank/DDBJ whole genome shotgun (WGS) entry which is preliminary data.</text>
</comment>
<dbReference type="CDD" id="cd06583">
    <property type="entry name" value="PGRP"/>
    <property type="match status" value="1"/>
</dbReference>
<evidence type="ECO:0000256" key="1">
    <source>
        <dbReference type="ARBA" id="ARBA00001561"/>
    </source>
</evidence>
<gene>
    <name evidence="6" type="ORF">E7681_05180</name>
</gene>
<dbReference type="InterPro" id="IPR002502">
    <property type="entry name" value="Amidase_domain"/>
</dbReference>
<dbReference type="PANTHER" id="PTHR30417:SF1">
    <property type="entry name" value="N-ACETYLMURAMOYL-L-ALANINE AMIDASE AMID"/>
    <property type="match status" value="1"/>
</dbReference>
<evidence type="ECO:0000256" key="4">
    <source>
        <dbReference type="ARBA" id="ARBA00023316"/>
    </source>
</evidence>
<dbReference type="EC" id="3.5.1.28" evidence="2"/>
<dbReference type="SUPFAM" id="SSF55846">
    <property type="entry name" value="N-acetylmuramoyl-L-alanine amidase-like"/>
    <property type="match status" value="1"/>
</dbReference>
<accession>A0A4S3MDS0</accession>
<dbReference type="OrthoDB" id="9794842at2"/>
<dbReference type="Proteomes" id="UP000306113">
    <property type="component" value="Unassembled WGS sequence"/>
</dbReference>
<keyword evidence="7" id="KW-1185">Reference proteome</keyword>
<name>A0A4S3MDS0_9RHOB</name>
<protein>
    <recommendedName>
        <fullName evidence="2">N-acetylmuramoyl-L-alanine amidase</fullName>
        <ecNumber evidence="2">3.5.1.28</ecNumber>
    </recommendedName>
</protein>